<dbReference type="AlphaFoldDB" id="A0A936TBY3"/>
<accession>A0A936TBY3</accession>
<comment type="caution">
    <text evidence="1">The sequence shown here is derived from an EMBL/GenBank/DDBJ whole genome shotgun (WGS) entry which is preliminary data.</text>
</comment>
<organism evidence="1 2">
    <name type="scientific">Candidatus Neomicrothrix subdominans</name>
    <dbReference type="NCBI Taxonomy" id="2954438"/>
    <lineage>
        <taxon>Bacteria</taxon>
        <taxon>Bacillati</taxon>
        <taxon>Actinomycetota</taxon>
        <taxon>Acidimicrobiia</taxon>
        <taxon>Acidimicrobiales</taxon>
        <taxon>Microthrixaceae</taxon>
        <taxon>Candidatus Neomicrothrix</taxon>
    </lineage>
</organism>
<evidence type="ECO:0000313" key="2">
    <source>
        <dbReference type="Proteomes" id="UP000727993"/>
    </source>
</evidence>
<name>A0A936TBY3_9ACTN</name>
<evidence type="ECO:0000313" key="1">
    <source>
        <dbReference type="EMBL" id="MBK9295618.1"/>
    </source>
</evidence>
<dbReference type="EMBL" id="JADJZA010000001">
    <property type="protein sequence ID" value="MBK9295618.1"/>
    <property type="molecule type" value="Genomic_DNA"/>
</dbReference>
<dbReference type="Proteomes" id="UP000727993">
    <property type="component" value="Unassembled WGS sequence"/>
</dbReference>
<gene>
    <name evidence="1" type="ORF">IPN02_01830</name>
</gene>
<proteinExistence type="predicted"/>
<protein>
    <submittedName>
        <fullName evidence="1">Uncharacterized protein</fullName>
    </submittedName>
</protein>
<sequence length="83" mass="9332">MAPTPTTTLRLPVALRDEIARLADERESTLLDVVADAVARLKRDQWWAQVHEELETMTSAELADYHADAETLDVTTADGLRER</sequence>
<reference evidence="1 2" key="1">
    <citation type="submission" date="2020-10" db="EMBL/GenBank/DDBJ databases">
        <title>Connecting structure to function with the recovery of over 1000 high-quality activated sludge metagenome-assembled genomes encoding full-length rRNA genes using long-read sequencing.</title>
        <authorList>
            <person name="Singleton C.M."/>
            <person name="Petriglieri F."/>
            <person name="Kristensen J.M."/>
            <person name="Kirkegaard R.H."/>
            <person name="Michaelsen T.Y."/>
            <person name="Andersen M.H."/>
            <person name="Karst S.M."/>
            <person name="Dueholm M.S."/>
            <person name="Nielsen P.H."/>
            <person name="Albertsen M."/>
        </authorList>
    </citation>
    <scope>NUCLEOTIDE SEQUENCE [LARGE SCALE GENOMIC DNA]</scope>
    <source>
        <strain evidence="1">Lyne_18-Q3-R50-59_MAXAC.006</strain>
    </source>
</reference>